<comment type="caution">
    <text evidence="1">The sequence shown here is derived from an EMBL/GenBank/DDBJ whole genome shotgun (WGS) entry which is preliminary data.</text>
</comment>
<evidence type="ECO:0000313" key="2">
    <source>
        <dbReference type="Proteomes" id="UP000324222"/>
    </source>
</evidence>
<dbReference type="Proteomes" id="UP000324222">
    <property type="component" value="Unassembled WGS sequence"/>
</dbReference>
<protein>
    <submittedName>
        <fullName evidence="1">Uncharacterized protein</fullName>
    </submittedName>
</protein>
<gene>
    <name evidence="1" type="ORF">E2C01_095420</name>
</gene>
<proteinExistence type="predicted"/>
<accession>A0A5B7K039</accession>
<name>A0A5B7K039_PORTR</name>
<dbReference type="AlphaFoldDB" id="A0A5B7K039"/>
<keyword evidence="2" id="KW-1185">Reference proteome</keyword>
<organism evidence="1 2">
    <name type="scientific">Portunus trituberculatus</name>
    <name type="common">Swimming crab</name>
    <name type="synonym">Neptunus trituberculatus</name>
    <dbReference type="NCBI Taxonomy" id="210409"/>
    <lineage>
        <taxon>Eukaryota</taxon>
        <taxon>Metazoa</taxon>
        <taxon>Ecdysozoa</taxon>
        <taxon>Arthropoda</taxon>
        <taxon>Crustacea</taxon>
        <taxon>Multicrustacea</taxon>
        <taxon>Malacostraca</taxon>
        <taxon>Eumalacostraca</taxon>
        <taxon>Eucarida</taxon>
        <taxon>Decapoda</taxon>
        <taxon>Pleocyemata</taxon>
        <taxon>Brachyura</taxon>
        <taxon>Eubrachyura</taxon>
        <taxon>Portunoidea</taxon>
        <taxon>Portunidae</taxon>
        <taxon>Portuninae</taxon>
        <taxon>Portunus</taxon>
    </lineage>
</organism>
<sequence>MAPRGCLRNTPVNTLHIQPFVVPPRGTQINFWASKILELAVPPSFPHMSISRCGISKVSVGDERKAATWKKTESLSGLISFSFTASSVCVERQRRVRGIMR</sequence>
<dbReference type="EMBL" id="VSRR010120748">
    <property type="protein sequence ID" value="MPC99973.1"/>
    <property type="molecule type" value="Genomic_DNA"/>
</dbReference>
<reference evidence="1 2" key="1">
    <citation type="submission" date="2019-05" db="EMBL/GenBank/DDBJ databases">
        <title>Another draft genome of Portunus trituberculatus and its Hox gene families provides insights of decapod evolution.</title>
        <authorList>
            <person name="Jeong J.-H."/>
            <person name="Song I."/>
            <person name="Kim S."/>
            <person name="Choi T."/>
            <person name="Kim D."/>
            <person name="Ryu S."/>
            <person name="Kim W."/>
        </authorList>
    </citation>
    <scope>NUCLEOTIDE SEQUENCE [LARGE SCALE GENOMIC DNA]</scope>
    <source>
        <tissue evidence="1">Muscle</tissue>
    </source>
</reference>
<evidence type="ECO:0000313" key="1">
    <source>
        <dbReference type="EMBL" id="MPC99973.1"/>
    </source>
</evidence>